<gene>
    <name evidence="1" type="ORF">AZE42_11337</name>
</gene>
<accession>A0A1J8QTL1</accession>
<evidence type="ECO:0000313" key="1">
    <source>
        <dbReference type="EMBL" id="OJA16729.1"/>
    </source>
</evidence>
<comment type="caution">
    <text evidence="1">The sequence shown here is derived from an EMBL/GenBank/DDBJ whole genome shotgun (WGS) entry which is preliminary data.</text>
</comment>
<organism evidence="1 2">
    <name type="scientific">Rhizopogon vesiculosus</name>
    <dbReference type="NCBI Taxonomy" id="180088"/>
    <lineage>
        <taxon>Eukaryota</taxon>
        <taxon>Fungi</taxon>
        <taxon>Dikarya</taxon>
        <taxon>Basidiomycota</taxon>
        <taxon>Agaricomycotina</taxon>
        <taxon>Agaricomycetes</taxon>
        <taxon>Agaricomycetidae</taxon>
        <taxon>Boletales</taxon>
        <taxon>Suillineae</taxon>
        <taxon>Rhizopogonaceae</taxon>
        <taxon>Rhizopogon</taxon>
    </lineage>
</organism>
<dbReference type="Proteomes" id="UP000183567">
    <property type="component" value="Unassembled WGS sequence"/>
</dbReference>
<keyword evidence="2" id="KW-1185">Reference proteome</keyword>
<evidence type="ECO:0000313" key="2">
    <source>
        <dbReference type="Proteomes" id="UP000183567"/>
    </source>
</evidence>
<protein>
    <submittedName>
        <fullName evidence="1">Uncharacterized protein</fullName>
    </submittedName>
</protein>
<name>A0A1J8QTL1_9AGAM</name>
<reference evidence="1 2" key="1">
    <citation type="submission" date="2016-03" db="EMBL/GenBank/DDBJ databases">
        <title>Comparative genomics of the ectomycorrhizal sister species Rhizopogon vinicolor and Rhizopogon vesiculosus (Basidiomycota: Boletales) reveals a divergence of the mating type B locus.</title>
        <authorList>
            <person name="Mujic A.B."/>
            <person name="Kuo A."/>
            <person name="Tritt A."/>
            <person name="Lipzen A."/>
            <person name="Chen C."/>
            <person name="Johnson J."/>
            <person name="Sharma A."/>
            <person name="Barry K."/>
            <person name="Grigoriev I.V."/>
            <person name="Spatafora J.W."/>
        </authorList>
    </citation>
    <scope>NUCLEOTIDE SEQUENCE [LARGE SCALE GENOMIC DNA]</scope>
    <source>
        <strain evidence="1 2">AM-OR11-056</strain>
    </source>
</reference>
<dbReference type="AlphaFoldDB" id="A0A1J8QTL1"/>
<dbReference type="EMBL" id="LVVM01002404">
    <property type="protein sequence ID" value="OJA16729.1"/>
    <property type="molecule type" value="Genomic_DNA"/>
</dbReference>
<sequence>MPLRLPMIQPTLPVPIIHFLICDHFFFRRRLGRTVQLDATASYRTQLHVFAFFTDDHSGQYSGYHFLTHVTTFSLISEVP</sequence>
<proteinExistence type="predicted"/>